<feature type="coiled-coil region" evidence="1">
    <location>
        <begin position="343"/>
        <end position="419"/>
    </location>
</feature>
<protein>
    <submittedName>
        <fullName evidence="3">Uncharacterized protein</fullName>
    </submittedName>
</protein>
<sequence length="419" mass="45292">MNVSNDWGQNPAQPVFTPSEPPPNGYQDERRHYQHTQPTPLQQEAEHTEYPHLYLPNNGPHHNFEGAPAQTPGRQLRVDSLSKILDPILWSETPSAPAVLQLAPSVAHSGEVQVNSASGAPKGRKRKARDEDAEVAGGGGSAPLSAPSSCQMVLRTRKGKGKARDEDIGAAEEGSSAPQWVSSLPEPGQEQFQRIPARLKCKGKARVPSTLLPPHSHGPFAGAPALAPGIPALASTYPSAIGPSVRRSGSSDLSIGGDLRRSGRLAKRGQSDGTASPQPALPQVPPPPATPTARAVLDRRKDSQKGQRKQRADLCLTVDGLMSAPYRVTTDDSKRGVPEQKILKNTINYIKALQKAYEDVEKEKSGHQENAALLWGALEECRVKLMVKTNECNDLKAQAETSQEKMARLQQEIDELKRN</sequence>
<evidence type="ECO:0000313" key="3">
    <source>
        <dbReference type="EMBL" id="TFY74819.1"/>
    </source>
</evidence>
<comment type="caution">
    <text evidence="3">The sequence shown here is derived from an EMBL/GenBank/DDBJ whole genome shotgun (WGS) entry which is preliminary data.</text>
</comment>
<evidence type="ECO:0000313" key="4">
    <source>
        <dbReference type="Proteomes" id="UP000298061"/>
    </source>
</evidence>
<dbReference type="AlphaFoldDB" id="A0A4Y9ZN26"/>
<evidence type="ECO:0000256" key="2">
    <source>
        <dbReference type="SAM" id="MobiDB-lite"/>
    </source>
</evidence>
<organism evidence="3 4">
    <name type="scientific">Hericium alpestre</name>
    <dbReference type="NCBI Taxonomy" id="135208"/>
    <lineage>
        <taxon>Eukaryota</taxon>
        <taxon>Fungi</taxon>
        <taxon>Dikarya</taxon>
        <taxon>Basidiomycota</taxon>
        <taxon>Agaricomycotina</taxon>
        <taxon>Agaricomycetes</taxon>
        <taxon>Russulales</taxon>
        <taxon>Hericiaceae</taxon>
        <taxon>Hericium</taxon>
    </lineage>
</organism>
<accession>A0A4Y9ZN26</accession>
<feature type="region of interest" description="Disordered" evidence="2">
    <location>
        <begin position="240"/>
        <end position="312"/>
    </location>
</feature>
<keyword evidence="4" id="KW-1185">Reference proteome</keyword>
<proteinExistence type="predicted"/>
<keyword evidence="1" id="KW-0175">Coiled coil</keyword>
<feature type="region of interest" description="Disordered" evidence="2">
    <location>
        <begin position="108"/>
        <end position="190"/>
    </location>
</feature>
<dbReference type="EMBL" id="SFCI01001856">
    <property type="protein sequence ID" value="TFY74819.1"/>
    <property type="molecule type" value="Genomic_DNA"/>
</dbReference>
<evidence type="ECO:0000256" key="1">
    <source>
        <dbReference type="SAM" id="Coils"/>
    </source>
</evidence>
<feature type="compositionally biased region" description="Polar residues" evidence="2">
    <location>
        <begin position="1"/>
        <end position="12"/>
    </location>
</feature>
<dbReference type="Proteomes" id="UP000298061">
    <property type="component" value="Unassembled WGS sequence"/>
</dbReference>
<feature type="compositionally biased region" description="Pro residues" evidence="2">
    <location>
        <begin position="279"/>
        <end position="290"/>
    </location>
</feature>
<reference evidence="3 4" key="1">
    <citation type="submission" date="2019-02" db="EMBL/GenBank/DDBJ databases">
        <title>Genome sequencing of the rare red list fungi Hericium alpestre (H. flagellum).</title>
        <authorList>
            <person name="Buettner E."/>
            <person name="Kellner H."/>
        </authorList>
    </citation>
    <scope>NUCLEOTIDE SEQUENCE [LARGE SCALE GENOMIC DNA]</scope>
    <source>
        <strain evidence="3 4">DSM 108284</strain>
    </source>
</reference>
<name>A0A4Y9ZN26_9AGAM</name>
<gene>
    <name evidence="3" type="ORF">EWM64_g9193</name>
</gene>
<feature type="compositionally biased region" description="Low complexity" evidence="2">
    <location>
        <begin position="246"/>
        <end position="257"/>
    </location>
</feature>
<feature type="region of interest" description="Disordered" evidence="2">
    <location>
        <begin position="1"/>
        <end position="74"/>
    </location>
</feature>
<feature type="compositionally biased region" description="Basic and acidic residues" evidence="2">
    <location>
        <begin position="296"/>
        <end position="305"/>
    </location>
</feature>